<evidence type="ECO:0000313" key="3">
    <source>
        <dbReference type="Proteomes" id="UP000037175"/>
    </source>
</evidence>
<dbReference type="GO" id="GO:0016747">
    <property type="term" value="F:acyltransferase activity, transferring groups other than amino-acyl groups"/>
    <property type="evidence" value="ECO:0007669"/>
    <property type="project" value="InterPro"/>
</dbReference>
<reference evidence="3" key="1">
    <citation type="submission" date="2015-07" db="EMBL/GenBank/DDBJ databases">
        <title>Complete Genome of Thermincola ferriacetica strain Z-0001T.</title>
        <authorList>
            <person name="Lusk B."/>
            <person name="Badalamenti J.P."/>
            <person name="Parameswaran P."/>
            <person name="Bond D.R."/>
            <person name="Torres C.I."/>
        </authorList>
    </citation>
    <scope>NUCLEOTIDE SEQUENCE [LARGE SCALE GENOMIC DNA]</scope>
    <source>
        <strain evidence="3">Z-0001</strain>
    </source>
</reference>
<dbReference type="PANTHER" id="PTHR43415">
    <property type="entry name" value="SPERMIDINE N(1)-ACETYLTRANSFERASE"/>
    <property type="match status" value="1"/>
</dbReference>
<comment type="caution">
    <text evidence="2">The sequence shown here is derived from an EMBL/GenBank/DDBJ whole genome shotgun (WGS) entry which is preliminary data.</text>
</comment>
<dbReference type="Pfam" id="PF13302">
    <property type="entry name" value="Acetyltransf_3"/>
    <property type="match status" value="1"/>
</dbReference>
<dbReference type="CDD" id="cd04301">
    <property type="entry name" value="NAT_SF"/>
    <property type="match status" value="1"/>
</dbReference>
<dbReference type="EMBL" id="LGTE01000005">
    <property type="protein sequence ID" value="KNZ70235.1"/>
    <property type="molecule type" value="Genomic_DNA"/>
</dbReference>
<proteinExistence type="predicted"/>
<dbReference type="AlphaFoldDB" id="A0A0L6W3X2"/>
<dbReference type="Proteomes" id="UP000037175">
    <property type="component" value="Unassembled WGS sequence"/>
</dbReference>
<dbReference type="InterPro" id="IPR000182">
    <property type="entry name" value="GNAT_dom"/>
</dbReference>
<gene>
    <name evidence="2" type="ORF">Tfer_1113</name>
</gene>
<dbReference type="Gene3D" id="3.40.630.30">
    <property type="match status" value="1"/>
</dbReference>
<organism evidence="2 3">
    <name type="scientific">Thermincola ferriacetica</name>
    <dbReference type="NCBI Taxonomy" id="281456"/>
    <lineage>
        <taxon>Bacteria</taxon>
        <taxon>Bacillati</taxon>
        <taxon>Bacillota</taxon>
        <taxon>Clostridia</taxon>
        <taxon>Eubacteriales</taxon>
        <taxon>Thermincolaceae</taxon>
        <taxon>Thermincola</taxon>
    </lineage>
</organism>
<dbReference type="PANTHER" id="PTHR43415:SF3">
    <property type="entry name" value="GNAT-FAMILY ACETYLTRANSFERASE"/>
    <property type="match status" value="1"/>
</dbReference>
<dbReference type="SUPFAM" id="SSF55729">
    <property type="entry name" value="Acyl-CoA N-acyltransferases (Nat)"/>
    <property type="match status" value="1"/>
</dbReference>
<dbReference type="PROSITE" id="PS51186">
    <property type="entry name" value="GNAT"/>
    <property type="match status" value="1"/>
</dbReference>
<evidence type="ECO:0000259" key="1">
    <source>
        <dbReference type="PROSITE" id="PS51186"/>
    </source>
</evidence>
<keyword evidence="2" id="KW-0808">Transferase</keyword>
<name>A0A0L6W3X2_9FIRM</name>
<protein>
    <submittedName>
        <fullName evidence="2">N-acetyltransferase GCN5</fullName>
    </submittedName>
</protein>
<dbReference type="RefSeq" id="WP_052217199.1">
    <property type="nucleotide sequence ID" value="NZ_LGTE01000005.1"/>
</dbReference>
<feature type="domain" description="N-acetyltransferase" evidence="1">
    <location>
        <begin position="8"/>
        <end position="167"/>
    </location>
</feature>
<accession>A0A0L6W3X2</accession>
<sequence>MHLEGKKTSIRTIARPDLPLLVKWKNDPVIGEMVCGNPVITTLELEEKRFERQLEEYSVLRLIIENEKGVPIGFMSVTEIDKFNRKVELGMLIGEKKYWGQGYGTDALLTVINYLFNKLGFNRVGVEVFRYNERARRFYEKLGFVQEGVQREGLYKNGTYIDIILMGLLKKDFLQRRKELAAIVGIPVGPGEGKKHESQN</sequence>
<dbReference type="InterPro" id="IPR016181">
    <property type="entry name" value="Acyl_CoA_acyltransferase"/>
</dbReference>
<evidence type="ECO:0000313" key="2">
    <source>
        <dbReference type="EMBL" id="KNZ70235.1"/>
    </source>
</evidence>
<keyword evidence="3" id="KW-1185">Reference proteome</keyword>